<dbReference type="EMBL" id="DSUT01000041">
    <property type="protein sequence ID" value="HGK27745.1"/>
    <property type="molecule type" value="Genomic_DNA"/>
</dbReference>
<protein>
    <submittedName>
        <fullName evidence="3">T9SS type A sorting domain-containing protein</fullName>
    </submittedName>
</protein>
<sequence>MRSLMLLGLTLCVGLALATEQWIQPNAARQYVIPDPQPGVFENAPQLWMPAVDTMKYDDNVPASAWAWNSRGSGWGMKFIAPSSNVTLTGALVHFYSGWPVPGGTRAMVKVFADDGPGGSPGTEIWHSDTLTITRGQWNWVPVNQSIVGSNFYVFYVQVDTYPNCPGLSIDAQNNAPSGRKWSYSGTSFSPDGTRGDWLIRAVIDWTPQATNAATLFFASNMPRDTVPGINFQIRATIKNFGTNQLPSGTPVRLKITGPQSYVYQDTMNTTANLQRGQTQQMNFSPAWAIPNLPGAYRVTVWTEAAGEEWPADDTIFYDLSVARWIEYSNWNYLRYLTWAGPERATKFNPADFSLQYPVGISRVRAQFYLHPSYPWPDSSFKFKIYAGDGTTLLYESAELEAPAGTPGTPKAYDLDSMLIFPSGEFYVAVAPVHSGGHPSTCADDTSNGKSYFGSPGSWVPWTTGEFFISAAAQGGVGVEEGYDPNLRSPSLTLSQYPNPAPEKAIIRWQVPVAQRVNLNLYDATGRLVRNLYSTENGRAGRLTLDTKTLSAGFYFVRVETASGSATHKLVIQ</sequence>
<dbReference type="AlphaFoldDB" id="A0A7C4CAE3"/>
<comment type="caution">
    <text evidence="3">The sequence shown here is derived from an EMBL/GenBank/DDBJ whole genome shotgun (WGS) entry which is preliminary data.</text>
</comment>
<reference evidence="3" key="1">
    <citation type="journal article" date="2020" name="mSystems">
        <title>Genome- and Community-Level Interaction Insights into Carbon Utilization and Element Cycling Functions of Hydrothermarchaeota in Hydrothermal Sediment.</title>
        <authorList>
            <person name="Zhou Z."/>
            <person name="Liu Y."/>
            <person name="Xu W."/>
            <person name="Pan J."/>
            <person name="Luo Z.H."/>
            <person name="Li M."/>
        </authorList>
    </citation>
    <scope>NUCLEOTIDE SEQUENCE [LARGE SCALE GENOMIC DNA]</scope>
    <source>
        <strain evidence="3">SpSt-488</strain>
    </source>
</reference>
<feature type="domain" description="Secretion system C-terminal sorting" evidence="2">
    <location>
        <begin position="497"/>
        <end position="572"/>
    </location>
</feature>
<feature type="signal peptide" evidence="1">
    <location>
        <begin position="1"/>
        <end position="18"/>
    </location>
</feature>
<dbReference type="Gene3D" id="2.60.40.10">
    <property type="entry name" value="Immunoglobulins"/>
    <property type="match status" value="1"/>
</dbReference>
<dbReference type="InterPro" id="IPR013783">
    <property type="entry name" value="Ig-like_fold"/>
</dbReference>
<dbReference type="InterPro" id="IPR026444">
    <property type="entry name" value="Secre_tail"/>
</dbReference>
<evidence type="ECO:0000313" key="3">
    <source>
        <dbReference type="EMBL" id="HGK27745.1"/>
    </source>
</evidence>
<accession>A0A7C4CAE3</accession>
<evidence type="ECO:0000256" key="1">
    <source>
        <dbReference type="SAM" id="SignalP"/>
    </source>
</evidence>
<dbReference type="Pfam" id="PF18962">
    <property type="entry name" value="Por_Secre_tail"/>
    <property type="match status" value="1"/>
</dbReference>
<proteinExistence type="predicted"/>
<keyword evidence="1" id="KW-0732">Signal</keyword>
<gene>
    <name evidence="3" type="ORF">ENS41_02180</name>
</gene>
<dbReference type="NCBIfam" id="TIGR04183">
    <property type="entry name" value="Por_Secre_tail"/>
    <property type="match status" value="1"/>
</dbReference>
<feature type="chain" id="PRO_5028129429" evidence="1">
    <location>
        <begin position="19"/>
        <end position="573"/>
    </location>
</feature>
<name>A0A7C4CAE3_UNCW3</name>
<evidence type="ECO:0000259" key="2">
    <source>
        <dbReference type="Pfam" id="PF18962"/>
    </source>
</evidence>
<organism evidence="3">
    <name type="scientific">candidate division WOR-3 bacterium</name>
    <dbReference type="NCBI Taxonomy" id="2052148"/>
    <lineage>
        <taxon>Bacteria</taxon>
        <taxon>Bacteria division WOR-3</taxon>
    </lineage>
</organism>